<accession>A0A8K0F240</accession>
<evidence type="ECO:0000313" key="2">
    <source>
        <dbReference type="Proteomes" id="UP000799049"/>
    </source>
</evidence>
<dbReference type="EMBL" id="VRVR01000035">
    <property type="protein sequence ID" value="KAF0852463.1"/>
    <property type="molecule type" value="Genomic_DNA"/>
</dbReference>
<proteinExistence type="predicted"/>
<evidence type="ECO:0000313" key="1">
    <source>
        <dbReference type="EMBL" id="KAF0852463.1"/>
    </source>
</evidence>
<dbReference type="AlphaFoldDB" id="A0A8K0F240"/>
<dbReference type="Proteomes" id="UP000799049">
    <property type="component" value="Unassembled WGS sequence"/>
</dbReference>
<keyword evidence="2" id="KW-1185">Reference proteome</keyword>
<name>A0A8K0F240_ANDGO</name>
<organism evidence="1 2">
    <name type="scientific">Andalucia godoyi</name>
    <name type="common">Flagellate</name>
    <dbReference type="NCBI Taxonomy" id="505711"/>
    <lineage>
        <taxon>Eukaryota</taxon>
        <taxon>Discoba</taxon>
        <taxon>Jakobida</taxon>
        <taxon>Andalucina</taxon>
        <taxon>Andaluciidae</taxon>
        <taxon>Andalucia</taxon>
    </lineage>
</organism>
<sequence>MHWNGSAIEEKKKKKKVEMMRMHRYGQSVVVQRNETAIAVPNEFVIQTADVAISHSNASSSYLVLCLANGQVFRLLIPLTLDPSDNMHPCRCCPCLEKVSFQNEFFASQSSVLHSFRLVNPPFFQLSSDYGFIVTSEFLDSKTMVVYSSRNSIGVVDLEPGNPLPVSWISAEESKKIAFPIVSFSVVSRQSLSSMWLRLFANLTVPNPVRTSTSSDAIVMMLDAMGQLYMMHMNSRRIVRLETADSGRASTPVALVPLSFVPEFLIEKHMLPQDQIHVNIISTTDASVVRSFIGVFENGRMLVFVPSSANIVHVCSMHADHCLLQAGVIGSLLVFRTADRLLKMLDTSSTDGVSGSDTLDVSLTTFPLNEDVVSFLVRTDSSLRVLTASGRVIAVSQLEMQSRMNSSSIPSFRIAQILNDIEQSESRRTSLGDETASWIPPARQSVPTNVTGNAYLMAIRGGTEVQKLVSFSATHLDSKHQQSLRFTQRVDTSRASFISSEQIAVHGTDAVHGFISPLLHHSEYLPVPSVQVSVSTVSRIHAGPLGDIPVVTEVHSSSIPTL</sequence>
<gene>
    <name evidence="1" type="ORF">ANDGO_00095</name>
</gene>
<comment type="caution">
    <text evidence="1">The sequence shown here is derived from an EMBL/GenBank/DDBJ whole genome shotgun (WGS) entry which is preliminary data.</text>
</comment>
<reference evidence="1" key="1">
    <citation type="submission" date="2019-09" db="EMBL/GenBank/DDBJ databases">
        <title>The Mitochondrial Proteome of the Jakobid, Andalucia godoyi, a Protist With the Most Gene-Rich and Bacteria-Like Mitochondrial Genome.</title>
        <authorList>
            <person name="Gray M.W."/>
            <person name="Burger G."/>
            <person name="Derelle R."/>
            <person name="Klimes V."/>
            <person name="Leger M."/>
            <person name="Sarrasin M."/>
            <person name="Vlcek C."/>
            <person name="Roger A.J."/>
            <person name="Elias M."/>
            <person name="Lang B.F."/>
        </authorList>
    </citation>
    <scope>NUCLEOTIDE SEQUENCE</scope>
    <source>
        <strain evidence="1">And28</strain>
    </source>
</reference>
<protein>
    <submittedName>
        <fullName evidence="1">Putative mitochondrial protein</fullName>
    </submittedName>
</protein>